<dbReference type="PANTHER" id="PTHR30273">
    <property type="entry name" value="PERIPLASMIC SIGNAL SENSOR AND SIGMA FACTOR ACTIVATOR FECR-RELATED"/>
    <property type="match status" value="1"/>
</dbReference>
<dbReference type="Gene3D" id="3.55.50.30">
    <property type="match status" value="1"/>
</dbReference>
<keyword evidence="1" id="KW-0812">Transmembrane</keyword>
<dbReference type="PANTHER" id="PTHR30273:SF2">
    <property type="entry name" value="PROTEIN FECR"/>
    <property type="match status" value="1"/>
</dbReference>
<dbReference type="InterPro" id="IPR012373">
    <property type="entry name" value="Ferrdict_sens_TM"/>
</dbReference>
<feature type="domain" description="Protein FecR C-terminal" evidence="3">
    <location>
        <begin position="243"/>
        <end position="307"/>
    </location>
</feature>
<feature type="transmembrane region" description="Helical" evidence="1">
    <location>
        <begin position="58"/>
        <end position="79"/>
    </location>
</feature>
<accession>A0A645ANU2</accession>
<sequence length="312" mass="35473">MGMNKDIKDYKYEKSVEDLKLKSFIDNSTPMNVDISSIKQKAFQKIRKEEKRRKNRRMFVLSISVAACFMLVMGIKLSLADKNFFDFGIDLTALFNSRASIDQEELVVPMGEKTTLLLTDGTKIVANSRTIVRYPKTFKGSTREIYVKGEAYFDVAHDAEHPFIVNSDNFSVKVLGTKFNVSNYDRAESHVVLVQGSIELNTANHDRVRMKPKELVDIKDGGFTQKKEVNTDEYTCWMDGMINLDGECIQSVVKKLTNYYGVSIECDNNISSNKLYGKLVLEDSVTKVLSNIKEMTGVKMVLYGNSIRLVRK</sequence>
<evidence type="ECO:0000256" key="1">
    <source>
        <dbReference type="SAM" id="Phobius"/>
    </source>
</evidence>
<dbReference type="Gene3D" id="2.60.120.1440">
    <property type="match status" value="1"/>
</dbReference>
<dbReference type="Pfam" id="PF16344">
    <property type="entry name" value="FecR_C"/>
    <property type="match status" value="1"/>
</dbReference>
<keyword evidence="1" id="KW-1133">Transmembrane helix</keyword>
<dbReference type="AlphaFoldDB" id="A0A645ANU2"/>
<evidence type="ECO:0008006" key="5">
    <source>
        <dbReference type="Google" id="ProtNLM"/>
    </source>
</evidence>
<feature type="domain" description="FecR protein" evidence="2">
    <location>
        <begin position="106"/>
        <end position="199"/>
    </location>
</feature>
<dbReference type="Pfam" id="PF04773">
    <property type="entry name" value="FecR"/>
    <property type="match status" value="1"/>
</dbReference>
<evidence type="ECO:0000259" key="3">
    <source>
        <dbReference type="Pfam" id="PF16344"/>
    </source>
</evidence>
<evidence type="ECO:0000313" key="4">
    <source>
        <dbReference type="EMBL" id="MPM54839.1"/>
    </source>
</evidence>
<comment type="caution">
    <text evidence="4">The sequence shown here is derived from an EMBL/GenBank/DDBJ whole genome shotgun (WGS) entry which is preliminary data.</text>
</comment>
<gene>
    <name evidence="4" type="ORF">SDC9_101621</name>
</gene>
<dbReference type="EMBL" id="VSSQ01014990">
    <property type="protein sequence ID" value="MPM54839.1"/>
    <property type="molecule type" value="Genomic_DNA"/>
</dbReference>
<name>A0A645ANU2_9ZZZZ</name>
<dbReference type="InterPro" id="IPR032508">
    <property type="entry name" value="FecR_C"/>
</dbReference>
<dbReference type="PIRSF" id="PIRSF018266">
    <property type="entry name" value="FecR"/>
    <property type="match status" value="1"/>
</dbReference>
<protein>
    <recommendedName>
        <fullName evidence="5">FecR protein domain-containing protein</fullName>
    </recommendedName>
</protein>
<dbReference type="GO" id="GO:0016989">
    <property type="term" value="F:sigma factor antagonist activity"/>
    <property type="evidence" value="ECO:0007669"/>
    <property type="project" value="TreeGrafter"/>
</dbReference>
<keyword evidence="1" id="KW-0472">Membrane</keyword>
<proteinExistence type="predicted"/>
<dbReference type="InterPro" id="IPR006860">
    <property type="entry name" value="FecR"/>
</dbReference>
<organism evidence="4">
    <name type="scientific">bioreactor metagenome</name>
    <dbReference type="NCBI Taxonomy" id="1076179"/>
    <lineage>
        <taxon>unclassified sequences</taxon>
        <taxon>metagenomes</taxon>
        <taxon>ecological metagenomes</taxon>
    </lineage>
</organism>
<reference evidence="4" key="1">
    <citation type="submission" date="2019-08" db="EMBL/GenBank/DDBJ databases">
        <authorList>
            <person name="Kucharzyk K."/>
            <person name="Murdoch R.W."/>
            <person name="Higgins S."/>
            <person name="Loffler F."/>
        </authorList>
    </citation>
    <scope>NUCLEOTIDE SEQUENCE</scope>
</reference>
<evidence type="ECO:0000259" key="2">
    <source>
        <dbReference type="Pfam" id="PF04773"/>
    </source>
</evidence>